<evidence type="ECO:0000256" key="4">
    <source>
        <dbReference type="RuleBase" id="RU003682"/>
    </source>
</evidence>
<comment type="similarity">
    <text evidence="1 4">Belongs to the iron/ascorbate-dependent oxidoreductase family.</text>
</comment>
<reference evidence="6" key="1">
    <citation type="journal article" date="2017" name="Nature">
        <title>The genome of Chenopodium quinoa.</title>
        <authorList>
            <person name="Jarvis D.E."/>
            <person name="Ho Y.S."/>
            <person name="Lightfoot D.J."/>
            <person name="Schmoeckel S.M."/>
            <person name="Li B."/>
            <person name="Borm T.J.A."/>
            <person name="Ohyanagi H."/>
            <person name="Mineta K."/>
            <person name="Michell C.T."/>
            <person name="Saber N."/>
            <person name="Kharbatia N.M."/>
            <person name="Rupper R.R."/>
            <person name="Sharp A.R."/>
            <person name="Dally N."/>
            <person name="Boughton B.A."/>
            <person name="Woo Y.H."/>
            <person name="Gao G."/>
            <person name="Schijlen E.G.W.M."/>
            <person name="Guo X."/>
            <person name="Momin A.A."/>
            <person name="Negrao S."/>
            <person name="Al-Babili S."/>
            <person name="Gehring C."/>
            <person name="Roessner U."/>
            <person name="Jung C."/>
            <person name="Murphy K."/>
            <person name="Arold S.T."/>
            <person name="Gojobori T."/>
            <person name="van der Linden C.G."/>
            <person name="van Loo E.N."/>
            <person name="Jellen E.N."/>
            <person name="Maughan P.J."/>
            <person name="Tester M."/>
        </authorList>
    </citation>
    <scope>NUCLEOTIDE SEQUENCE [LARGE SCALE GENOMIC DNA]</scope>
    <source>
        <strain evidence="6">cv. PI 614886</strain>
    </source>
</reference>
<evidence type="ECO:0000256" key="1">
    <source>
        <dbReference type="ARBA" id="ARBA00008056"/>
    </source>
</evidence>
<dbReference type="FunFam" id="2.60.120.330:FF:000079">
    <property type="entry name" value="Protein SRG1"/>
    <property type="match status" value="1"/>
</dbReference>
<dbReference type="InterPro" id="IPR050295">
    <property type="entry name" value="Plant_2OG-oxidoreductases"/>
</dbReference>
<dbReference type="SUPFAM" id="SSF51197">
    <property type="entry name" value="Clavaminate synthase-like"/>
    <property type="match status" value="1"/>
</dbReference>
<dbReference type="Proteomes" id="UP000596660">
    <property type="component" value="Unplaced"/>
</dbReference>
<dbReference type="InterPro" id="IPR027443">
    <property type="entry name" value="IPNS-like_sf"/>
</dbReference>
<dbReference type="PROSITE" id="PS51471">
    <property type="entry name" value="FE2OG_OXY"/>
    <property type="match status" value="1"/>
</dbReference>
<dbReference type="InterPro" id="IPR044861">
    <property type="entry name" value="IPNS-like_FE2OG_OXY"/>
</dbReference>
<reference evidence="6" key="2">
    <citation type="submission" date="2021-03" db="UniProtKB">
        <authorList>
            <consortium name="EnsemblPlants"/>
        </authorList>
    </citation>
    <scope>IDENTIFICATION</scope>
</reference>
<dbReference type="InterPro" id="IPR026992">
    <property type="entry name" value="DIOX_N"/>
</dbReference>
<dbReference type="Pfam" id="PF03171">
    <property type="entry name" value="2OG-FeII_Oxy"/>
    <property type="match status" value="1"/>
</dbReference>
<dbReference type="GO" id="GO:0046872">
    <property type="term" value="F:metal ion binding"/>
    <property type="evidence" value="ECO:0007669"/>
    <property type="project" value="UniProtKB-KW"/>
</dbReference>
<evidence type="ECO:0000256" key="2">
    <source>
        <dbReference type="ARBA" id="ARBA00022723"/>
    </source>
</evidence>
<dbReference type="Gramene" id="AUR62006217-RA">
    <property type="protein sequence ID" value="AUR62006217-RA:cds"/>
    <property type="gene ID" value="AUR62006217"/>
</dbReference>
<dbReference type="PANTHER" id="PTHR47991">
    <property type="entry name" value="OXOGLUTARATE/IRON-DEPENDENT DIOXYGENASE"/>
    <property type="match status" value="1"/>
</dbReference>
<keyword evidence="3 4" id="KW-0408">Iron</keyword>
<dbReference type="GO" id="GO:0016491">
    <property type="term" value="F:oxidoreductase activity"/>
    <property type="evidence" value="ECO:0007669"/>
    <property type="project" value="UniProtKB-KW"/>
</dbReference>
<dbReference type="SMR" id="A0A803L2X8"/>
<evidence type="ECO:0000313" key="6">
    <source>
        <dbReference type="EnsemblPlants" id="AUR62006217-RA:cds"/>
    </source>
</evidence>
<organism evidence="6 7">
    <name type="scientific">Chenopodium quinoa</name>
    <name type="common">Quinoa</name>
    <dbReference type="NCBI Taxonomy" id="63459"/>
    <lineage>
        <taxon>Eukaryota</taxon>
        <taxon>Viridiplantae</taxon>
        <taxon>Streptophyta</taxon>
        <taxon>Embryophyta</taxon>
        <taxon>Tracheophyta</taxon>
        <taxon>Spermatophyta</taxon>
        <taxon>Magnoliopsida</taxon>
        <taxon>eudicotyledons</taxon>
        <taxon>Gunneridae</taxon>
        <taxon>Pentapetalae</taxon>
        <taxon>Caryophyllales</taxon>
        <taxon>Chenopodiaceae</taxon>
        <taxon>Chenopodioideae</taxon>
        <taxon>Atripliceae</taxon>
        <taxon>Chenopodium</taxon>
    </lineage>
</organism>
<keyword evidence="7" id="KW-1185">Reference proteome</keyword>
<dbReference type="GeneID" id="110729756"/>
<dbReference type="OMA" id="DECFFEI"/>
<protein>
    <recommendedName>
        <fullName evidence="5">Fe2OG dioxygenase domain-containing protein</fullName>
    </recommendedName>
</protein>
<dbReference type="EnsemblPlants" id="AUR62006217-RA">
    <property type="protein sequence ID" value="AUR62006217-RA:cds"/>
    <property type="gene ID" value="AUR62006217"/>
</dbReference>
<evidence type="ECO:0000259" key="5">
    <source>
        <dbReference type="PROSITE" id="PS51471"/>
    </source>
</evidence>
<dbReference type="KEGG" id="cqi:110729756"/>
<gene>
    <name evidence="6" type="primary">LOC110729756</name>
</gene>
<dbReference type="InterPro" id="IPR005123">
    <property type="entry name" value="Oxoglu/Fe-dep_dioxygenase_dom"/>
</dbReference>
<dbReference type="OrthoDB" id="288590at2759"/>
<keyword evidence="2 4" id="KW-0479">Metal-binding</keyword>
<proteinExistence type="inferred from homology"/>
<feature type="domain" description="Fe2OG dioxygenase" evidence="5">
    <location>
        <begin position="195"/>
        <end position="295"/>
    </location>
</feature>
<sequence length="343" mass="39473">MAPTLMPVQEILQSDVVPKGYLLTKDDYQLGKDGPPSLMDTATIDFSLLYSSSPDELAKLRVALTSWGCVQLVNHGMPLSLLDEVREMSKQFFKQPLEEKEKYSSKGEDLEGYGNTNAVQRGSLNWNDKLHLQVYPEDKRQLQFWPENPRHFRTTLHEYSKKNLMILRTLLKAMARSLNLEEERFFELWGDENEDNTHARFNFYPRCPMSDQVVGLKPHGDGTAITMLLQDKEVEGLQVVKDDRWFRVPVIPHALTILVGDQMEIASNGVFKSPTHKAVVNPQYDRMSLAMLFIPSLDREIGPLDELINEERPQLYKRLKDYGQVYTQSIPSGKRPIDMMKIN</sequence>
<keyword evidence="4" id="KW-0560">Oxidoreductase</keyword>
<name>A0A803L2X8_CHEQI</name>
<dbReference type="Gene3D" id="2.60.120.330">
    <property type="entry name" value="B-lactam Antibiotic, Isopenicillin N Synthase, Chain"/>
    <property type="match status" value="1"/>
</dbReference>
<evidence type="ECO:0000256" key="3">
    <source>
        <dbReference type="ARBA" id="ARBA00023004"/>
    </source>
</evidence>
<dbReference type="RefSeq" id="XP_021765234.1">
    <property type="nucleotide sequence ID" value="XM_021909542.1"/>
</dbReference>
<dbReference type="AlphaFoldDB" id="A0A803L2X8"/>
<evidence type="ECO:0000313" key="7">
    <source>
        <dbReference type="Proteomes" id="UP000596660"/>
    </source>
</evidence>
<accession>A0A803L2X8</accession>
<dbReference type="Pfam" id="PF14226">
    <property type="entry name" value="DIOX_N"/>
    <property type="match status" value="1"/>
</dbReference>